<organism evidence="2 3">
    <name type="scientific">Gordonia hydrophobica</name>
    <dbReference type="NCBI Taxonomy" id="40516"/>
    <lineage>
        <taxon>Bacteria</taxon>
        <taxon>Bacillati</taxon>
        <taxon>Actinomycetota</taxon>
        <taxon>Actinomycetes</taxon>
        <taxon>Mycobacteriales</taxon>
        <taxon>Gordoniaceae</taxon>
        <taxon>Gordonia</taxon>
    </lineage>
</organism>
<keyword evidence="1" id="KW-0472">Membrane</keyword>
<gene>
    <name evidence="2" type="ORF">RVF87_01750</name>
</gene>
<keyword evidence="1" id="KW-0812">Transmembrane</keyword>
<feature type="transmembrane region" description="Helical" evidence="1">
    <location>
        <begin position="122"/>
        <end position="142"/>
    </location>
</feature>
<sequence>MESDQPDDLRALLRIAERAAAAPFIDYPPTPAWYAPAVGAWAATLAGVVAYRPEPLIAIVIFVFLLGLLGGFVGWYGRLRGTQPTITDAPPEFRRIFRHYLMGVIVLGVIVIPLILFAPPLAAIATTFVLVTGGIALYERAYARAAAATRLRLA</sequence>
<evidence type="ECO:0000256" key="1">
    <source>
        <dbReference type="SAM" id="Phobius"/>
    </source>
</evidence>
<reference evidence="2 3" key="1">
    <citation type="journal article" date="2023" name="Virus Evol.">
        <title>Computational host range prediction-The good, the bad, and the ugly.</title>
        <authorList>
            <person name="Howell A.A."/>
            <person name="Versoza C.J."/>
            <person name="Pfeifer S.P."/>
        </authorList>
    </citation>
    <scope>NUCLEOTIDE SEQUENCE [LARGE SCALE GENOMIC DNA]</scope>
    <source>
        <strain evidence="2 3">1610/1b</strain>
    </source>
</reference>
<evidence type="ECO:0000313" key="2">
    <source>
        <dbReference type="EMBL" id="WYY07837.1"/>
    </source>
</evidence>
<dbReference type="EMBL" id="CP136137">
    <property type="protein sequence ID" value="WYY07837.1"/>
    <property type="molecule type" value="Genomic_DNA"/>
</dbReference>
<keyword evidence="3" id="KW-1185">Reference proteome</keyword>
<evidence type="ECO:0000313" key="3">
    <source>
        <dbReference type="Proteomes" id="UP001479933"/>
    </source>
</evidence>
<dbReference type="RefSeq" id="WP_066166407.1">
    <property type="nucleotide sequence ID" value="NZ_CP136137.1"/>
</dbReference>
<feature type="transmembrane region" description="Helical" evidence="1">
    <location>
        <begin position="97"/>
        <end position="116"/>
    </location>
</feature>
<evidence type="ECO:0008006" key="4">
    <source>
        <dbReference type="Google" id="ProtNLM"/>
    </source>
</evidence>
<feature type="transmembrane region" description="Helical" evidence="1">
    <location>
        <begin position="57"/>
        <end position="76"/>
    </location>
</feature>
<name>A0ABZ2U2J1_9ACTN</name>
<keyword evidence="1" id="KW-1133">Transmembrane helix</keyword>
<dbReference type="Proteomes" id="UP001479933">
    <property type="component" value="Chromosome"/>
</dbReference>
<proteinExistence type="predicted"/>
<protein>
    <recommendedName>
        <fullName evidence="4">Transmembrane protein</fullName>
    </recommendedName>
</protein>
<accession>A0ABZ2U2J1</accession>